<feature type="region of interest" description="Disordered" evidence="1">
    <location>
        <begin position="1"/>
        <end position="34"/>
    </location>
</feature>
<reference evidence="2" key="1">
    <citation type="journal article" date="2014" name="Int. J. Syst. Evol. Microbiol.">
        <title>Complete genome sequence of Corynebacterium casei LMG S-19264T (=DSM 44701T), isolated from a smear-ripened cheese.</title>
        <authorList>
            <consortium name="US DOE Joint Genome Institute (JGI-PGF)"/>
            <person name="Walter F."/>
            <person name="Albersmeier A."/>
            <person name="Kalinowski J."/>
            <person name="Ruckert C."/>
        </authorList>
    </citation>
    <scope>NUCLEOTIDE SEQUENCE</scope>
    <source>
        <strain evidence="2">JCM 19831</strain>
    </source>
</reference>
<organism evidence="2 3">
    <name type="scientific">Dactylosporangium sucinum</name>
    <dbReference type="NCBI Taxonomy" id="1424081"/>
    <lineage>
        <taxon>Bacteria</taxon>
        <taxon>Bacillati</taxon>
        <taxon>Actinomycetota</taxon>
        <taxon>Actinomycetes</taxon>
        <taxon>Micromonosporales</taxon>
        <taxon>Micromonosporaceae</taxon>
        <taxon>Dactylosporangium</taxon>
    </lineage>
</organism>
<gene>
    <name evidence="2" type="ORF">GCM10007977_103230</name>
</gene>
<dbReference type="Proteomes" id="UP000642070">
    <property type="component" value="Unassembled WGS sequence"/>
</dbReference>
<reference evidence="2" key="2">
    <citation type="submission" date="2020-09" db="EMBL/GenBank/DDBJ databases">
        <authorList>
            <person name="Sun Q."/>
            <person name="Ohkuma M."/>
        </authorList>
    </citation>
    <scope>NUCLEOTIDE SEQUENCE</scope>
    <source>
        <strain evidence="2">JCM 19831</strain>
    </source>
</reference>
<name>A0A917UGK4_9ACTN</name>
<keyword evidence="3" id="KW-1185">Reference proteome</keyword>
<evidence type="ECO:0000313" key="2">
    <source>
        <dbReference type="EMBL" id="GGM84945.1"/>
    </source>
</evidence>
<dbReference type="AlphaFoldDB" id="A0A917UGK4"/>
<evidence type="ECO:0000256" key="1">
    <source>
        <dbReference type="SAM" id="MobiDB-lite"/>
    </source>
</evidence>
<evidence type="ECO:0008006" key="4">
    <source>
        <dbReference type="Google" id="ProtNLM"/>
    </source>
</evidence>
<comment type="caution">
    <text evidence="2">The sequence shown here is derived from an EMBL/GenBank/DDBJ whole genome shotgun (WGS) entry which is preliminary data.</text>
</comment>
<protein>
    <recommendedName>
        <fullName evidence="4">Addiction module toxin RelE</fullName>
    </recommendedName>
</protein>
<dbReference type="RefSeq" id="WP_229837136.1">
    <property type="nucleotide sequence ID" value="NZ_BMPI01000098.1"/>
</dbReference>
<dbReference type="Pfam" id="PF05973">
    <property type="entry name" value="Gp49"/>
    <property type="match status" value="1"/>
</dbReference>
<dbReference type="InterPro" id="IPR009241">
    <property type="entry name" value="HigB-like"/>
</dbReference>
<accession>A0A917UGK4</accession>
<feature type="compositionally biased region" description="Gly residues" evidence="1">
    <location>
        <begin position="19"/>
        <end position="29"/>
    </location>
</feature>
<sequence length="111" mass="11954">MAPRTAPVGSRNTAADQRGGQGSVRGGPALGRPLVDTVRGSTLANLKELRPGSTGSSEVRLLFVFDPIRQAVLLVGGDKSGNWQRWYRTAIPIAESAYADHLRRIQEKDGE</sequence>
<proteinExistence type="predicted"/>
<dbReference type="EMBL" id="BMPI01000098">
    <property type="protein sequence ID" value="GGM84945.1"/>
    <property type="molecule type" value="Genomic_DNA"/>
</dbReference>
<evidence type="ECO:0000313" key="3">
    <source>
        <dbReference type="Proteomes" id="UP000642070"/>
    </source>
</evidence>